<dbReference type="KEGG" id="sphv:F9278_38675"/>
<feature type="transmembrane region" description="Helical" evidence="5">
    <location>
        <begin position="6"/>
        <end position="25"/>
    </location>
</feature>
<evidence type="ECO:0000256" key="3">
    <source>
        <dbReference type="ARBA" id="ARBA00022989"/>
    </source>
</evidence>
<feature type="transmembrane region" description="Helical" evidence="5">
    <location>
        <begin position="73"/>
        <end position="93"/>
    </location>
</feature>
<feature type="transmembrane region" description="Helical" evidence="5">
    <location>
        <begin position="105"/>
        <end position="123"/>
    </location>
</feature>
<evidence type="ECO:0000256" key="1">
    <source>
        <dbReference type="ARBA" id="ARBA00004141"/>
    </source>
</evidence>
<reference evidence="6 7" key="1">
    <citation type="submission" date="2019-10" db="EMBL/GenBank/DDBJ databases">
        <title>Streptomyces sp. strain GY16 isolated from leaves of Broussonetia papyrifera.</title>
        <authorList>
            <person name="Mo P."/>
        </authorList>
    </citation>
    <scope>NUCLEOTIDE SEQUENCE [LARGE SCALE GENOMIC DNA]</scope>
    <source>
        <strain evidence="6 7">GY16</strain>
    </source>
</reference>
<evidence type="ECO:0000256" key="2">
    <source>
        <dbReference type="ARBA" id="ARBA00022692"/>
    </source>
</evidence>
<dbReference type="GO" id="GO:0016020">
    <property type="term" value="C:membrane"/>
    <property type="evidence" value="ECO:0007669"/>
    <property type="project" value="UniProtKB-SubCell"/>
</dbReference>
<evidence type="ECO:0000313" key="7">
    <source>
        <dbReference type="Proteomes" id="UP000327294"/>
    </source>
</evidence>
<accession>A0A5P8KCS4</accession>
<dbReference type="EMBL" id="CP045096">
    <property type="protein sequence ID" value="QFR01134.1"/>
    <property type="molecule type" value="Genomic_DNA"/>
</dbReference>
<keyword evidence="7" id="KW-1185">Reference proteome</keyword>
<dbReference type="Pfam" id="PF13564">
    <property type="entry name" value="DoxX_2"/>
    <property type="match status" value="1"/>
</dbReference>
<evidence type="ECO:0000313" key="6">
    <source>
        <dbReference type="EMBL" id="QFR01134.1"/>
    </source>
</evidence>
<keyword evidence="4 5" id="KW-0472">Membrane</keyword>
<proteinExistence type="predicted"/>
<gene>
    <name evidence="6" type="ORF">F9278_38675</name>
</gene>
<name>A0A5P8KCS4_9ACTN</name>
<sequence length="124" mass="12760">MNVTLWIIASLLAAAFLAAGLMKTLQSKEKLAASGMTWVEAFSPGMVKTIGALEALGGIGLILPAVLDIATVLVPLAATGLAVTMLGAVVFHLRRGETKETAPGLVLLILAAAVAWGRFGPYAF</sequence>
<protein>
    <submittedName>
        <fullName evidence="6">DoxX family protein</fullName>
    </submittedName>
</protein>
<organism evidence="6 7">
    <name type="scientific">Streptomyces phaeolivaceus</name>
    <dbReference type="NCBI Taxonomy" id="2653200"/>
    <lineage>
        <taxon>Bacteria</taxon>
        <taxon>Bacillati</taxon>
        <taxon>Actinomycetota</taxon>
        <taxon>Actinomycetes</taxon>
        <taxon>Kitasatosporales</taxon>
        <taxon>Streptomycetaceae</taxon>
        <taxon>Streptomyces</taxon>
    </lineage>
</organism>
<dbReference type="Proteomes" id="UP000327294">
    <property type="component" value="Chromosome"/>
</dbReference>
<dbReference type="InterPro" id="IPR032808">
    <property type="entry name" value="DoxX"/>
</dbReference>
<dbReference type="RefSeq" id="WP_152172452.1">
    <property type="nucleotide sequence ID" value="NZ_CP045096.1"/>
</dbReference>
<evidence type="ECO:0000256" key="4">
    <source>
        <dbReference type="ARBA" id="ARBA00023136"/>
    </source>
</evidence>
<evidence type="ECO:0000256" key="5">
    <source>
        <dbReference type="SAM" id="Phobius"/>
    </source>
</evidence>
<comment type="subcellular location">
    <subcellularLocation>
        <location evidence="1">Membrane</location>
        <topology evidence="1">Multi-pass membrane protein</topology>
    </subcellularLocation>
</comment>
<keyword evidence="3 5" id="KW-1133">Transmembrane helix</keyword>
<dbReference type="AlphaFoldDB" id="A0A5P8KCS4"/>
<feature type="transmembrane region" description="Helical" evidence="5">
    <location>
        <begin position="46"/>
        <end position="67"/>
    </location>
</feature>
<keyword evidence="2 5" id="KW-0812">Transmembrane</keyword>